<dbReference type="AlphaFoldDB" id="A0A3P6TMR0"/>
<dbReference type="InterPro" id="IPR049941">
    <property type="entry name" value="LPLAT_7/PORCN-like"/>
</dbReference>
<dbReference type="InterPro" id="IPR004299">
    <property type="entry name" value="MBOAT_fam"/>
</dbReference>
<evidence type="ECO:0000256" key="4">
    <source>
        <dbReference type="ARBA" id="ARBA00022989"/>
    </source>
</evidence>
<keyword evidence="2" id="KW-0808">Transferase</keyword>
<name>A0A3P6TMR0_DIBLA</name>
<feature type="transmembrane region" description="Helical" evidence="7">
    <location>
        <begin position="168"/>
        <end position="188"/>
    </location>
</feature>
<dbReference type="EMBL" id="UYRU01045386">
    <property type="protein sequence ID" value="VDK89416.1"/>
    <property type="molecule type" value="Genomic_DNA"/>
</dbReference>
<organism evidence="8 9">
    <name type="scientific">Dibothriocephalus latus</name>
    <name type="common">Fish tapeworm</name>
    <name type="synonym">Diphyllobothrium latum</name>
    <dbReference type="NCBI Taxonomy" id="60516"/>
    <lineage>
        <taxon>Eukaryota</taxon>
        <taxon>Metazoa</taxon>
        <taxon>Spiralia</taxon>
        <taxon>Lophotrochozoa</taxon>
        <taxon>Platyhelminthes</taxon>
        <taxon>Cestoda</taxon>
        <taxon>Eucestoda</taxon>
        <taxon>Diphyllobothriidea</taxon>
        <taxon>Diphyllobothriidae</taxon>
        <taxon>Dibothriocephalus</taxon>
    </lineage>
</organism>
<evidence type="ECO:0000313" key="9">
    <source>
        <dbReference type="Proteomes" id="UP000281553"/>
    </source>
</evidence>
<feature type="transmembrane region" description="Helical" evidence="7">
    <location>
        <begin position="200"/>
        <end position="218"/>
    </location>
</feature>
<dbReference type="Pfam" id="PF03062">
    <property type="entry name" value="MBOAT"/>
    <property type="match status" value="1"/>
</dbReference>
<dbReference type="GO" id="GO:0030258">
    <property type="term" value="P:lipid modification"/>
    <property type="evidence" value="ECO:0007669"/>
    <property type="project" value="TreeGrafter"/>
</dbReference>
<dbReference type="GO" id="GO:0016746">
    <property type="term" value="F:acyltransferase activity"/>
    <property type="evidence" value="ECO:0007669"/>
    <property type="project" value="UniProtKB-KW"/>
</dbReference>
<comment type="subcellular location">
    <subcellularLocation>
        <location evidence="1">Membrane</location>
        <topology evidence="1">Multi-pass membrane protein</topology>
    </subcellularLocation>
</comment>
<sequence>MDLIWTEFSHSSFSPVALTSSSLFTDWKTGFGCLLGGLGFSGLDDHLVPQYKLAESFHFTKAEFPGSIKELADNWNVQTLQWLRLSVFERLPKQFRVVGVFVLSTIWHGFYPGYYLFFGSMLWYMWVGRIFRRKVRPWMLSHLPDTKWTAAKTPSGSAFRGSSEIYDIITRVVTYFFVNYTAVAFVMLSFEGSLIAWRNFYFLGHVLCALLQITLMFWSPKVDAVHADSTAKQKSL</sequence>
<evidence type="ECO:0000256" key="3">
    <source>
        <dbReference type="ARBA" id="ARBA00022692"/>
    </source>
</evidence>
<evidence type="ECO:0000256" key="7">
    <source>
        <dbReference type="SAM" id="Phobius"/>
    </source>
</evidence>
<gene>
    <name evidence="8" type="ORF">DILT_LOCUS4391</name>
</gene>
<evidence type="ECO:0000256" key="1">
    <source>
        <dbReference type="ARBA" id="ARBA00004141"/>
    </source>
</evidence>
<evidence type="ECO:0000256" key="5">
    <source>
        <dbReference type="ARBA" id="ARBA00023136"/>
    </source>
</evidence>
<evidence type="ECO:0000256" key="2">
    <source>
        <dbReference type="ARBA" id="ARBA00022679"/>
    </source>
</evidence>
<proteinExistence type="predicted"/>
<protein>
    <submittedName>
        <fullName evidence="8">Uncharacterized protein</fullName>
    </submittedName>
</protein>
<dbReference type="PANTHER" id="PTHR13906:SF4">
    <property type="entry name" value="LYSOPHOSPHOLIPID ACYLTRANSFERASE 6"/>
    <property type="match status" value="1"/>
</dbReference>
<reference evidence="8 9" key="1">
    <citation type="submission" date="2018-11" db="EMBL/GenBank/DDBJ databases">
        <authorList>
            <consortium name="Pathogen Informatics"/>
        </authorList>
    </citation>
    <scope>NUCLEOTIDE SEQUENCE [LARGE SCALE GENOMIC DNA]</scope>
</reference>
<keyword evidence="4 7" id="KW-1133">Transmembrane helix</keyword>
<keyword evidence="5 7" id="KW-0472">Membrane</keyword>
<keyword evidence="9" id="KW-1185">Reference proteome</keyword>
<accession>A0A3P6TMR0</accession>
<dbReference type="GO" id="GO:0016020">
    <property type="term" value="C:membrane"/>
    <property type="evidence" value="ECO:0007669"/>
    <property type="project" value="UniProtKB-SubCell"/>
</dbReference>
<evidence type="ECO:0000313" key="8">
    <source>
        <dbReference type="EMBL" id="VDK89416.1"/>
    </source>
</evidence>
<dbReference type="OrthoDB" id="286734at2759"/>
<keyword evidence="3 7" id="KW-0812">Transmembrane</keyword>
<dbReference type="PANTHER" id="PTHR13906">
    <property type="entry name" value="PORCUPINE"/>
    <property type="match status" value="1"/>
</dbReference>
<dbReference type="Proteomes" id="UP000281553">
    <property type="component" value="Unassembled WGS sequence"/>
</dbReference>
<evidence type="ECO:0000256" key="6">
    <source>
        <dbReference type="ARBA" id="ARBA00023315"/>
    </source>
</evidence>
<keyword evidence="6" id="KW-0012">Acyltransferase</keyword>
<feature type="transmembrane region" description="Helical" evidence="7">
    <location>
        <begin position="113"/>
        <end position="131"/>
    </location>
</feature>